<dbReference type="SUPFAM" id="SSF54648">
    <property type="entry name" value="DLC"/>
    <property type="match status" value="1"/>
</dbReference>
<dbReference type="PROSITE" id="PS50222">
    <property type="entry name" value="EF_HAND_2"/>
    <property type="match status" value="2"/>
</dbReference>
<evidence type="ECO:0000313" key="14">
    <source>
        <dbReference type="Proteomes" id="UP000215902"/>
    </source>
</evidence>
<accession>A0A267DHS4</accession>
<keyword evidence="8" id="KW-0106">Calcium</keyword>
<evidence type="ECO:0000313" key="13">
    <source>
        <dbReference type="EMBL" id="PAA48706.1"/>
    </source>
</evidence>
<dbReference type="GO" id="GO:0005509">
    <property type="term" value="F:calcium ion binding"/>
    <property type="evidence" value="ECO:0007669"/>
    <property type="project" value="InterPro"/>
</dbReference>
<evidence type="ECO:0000256" key="9">
    <source>
        <dbReference type="ARBA" id="ARBA00022927"/>
    </source>
</evidence>
<dbReference type="InterPro" id="IPR011992">
    <property type="entry name" value="EF-hand-dom_pair"/>
</dbReference>
<dbReference type="InterPro" id="IPR037177">
    <property type="entry name" value="DLC_sf"/>
</dbReference>
<dbReference type="GO" id="GO:0005874">
    <property type="term" value="C:microtubule"/>
    <property type="evidence" value="ECO:0007669"/>
    <property type="project" value="UniProtKB-KW"/>
</dbReference>
<dbReference type="GO" id="GO:0005868">
    <property type="term" value="C:cytoplasmic dynein complex"/>
    <property type="evidence" value="ECO:0007669"/>
    <property type="project" value="TreeGrafter"/>
</dbReference>
<dbReference type="InterPro" id="IPR018247">
    <property type="entry name" value="EF_Hand_1_Ca_BS"/>
</dbReference>
<keyword evidence="9" id="KW-0653">Protein transport</keyword>
<dbReference type="Proteomes" id="UP000215902">
    <property type="component" value="Unassembled WGS sequence"/>
</dbReference>
<evidence type="ECO:0000259" key="12">
    <source>
        <dbReference type="PROSITE" id="PS50222"/>
    </source>
</evidence>
<organism evidence="13 14">
    <name type="scientific">Macrostomum lignano</name>
    <dbReference type="NCBI Taxonomy" id="282301"/>
    <lineage>
        <taxon>Eukaryota</taxon>
        <taxon>Metazoa</taxon>
        <taxon>Spiralia</taxon>
        <taxon>Lophotrochozoa</taxon>
        <taxon>Platyhelminthes</taxon>
        <taxon>Rhabditophora</taxon>
        <taxon>Macrostomorpha</taxon>
        <taxon>Macrostomida</taxon>
        <taxon>Macrostomidae</taxon>
        <taxon>Macrostomum</taxon>
    </lineage>
</organism>
<dbReference type="STRING" id="282301.A0A267DHS4"/>
<name>A0A267DHS4_9PLAT</name>
<keyword evidence="10" id="KW-0206">Cytoskeleton</keyword>
<dbReference type="PANTHER" id="PTHR11886">
    <property type="entry name" value="DYNEIN LIGHT CHAIN"/>
    <property type="match status" value="1"/>
</dbReference>
<dbReference type="GO" id="GO:0005634">
    <property type="term" value="C:nucleus"/>
    <property type="evidence" value="ECO:0007669"/>
    <property type="project" value="UniProtKB-SubCell"/>
</dbReference>
<dbReference type="GO" id="GO:0051028">
    <property type="term" value="P:mRNA transport"/>
    <property type="evidence" value="ECO:0007669"/>
    <property type="project" value="UniProtKB-KW"/>
</dbReference>
<evidence type="ECO:0000256" key="11">
    <source>
        <dbReference type="ARBA" id="ARBA00023242"/>
    </source>
</evidence>
<evidence type="ECO:0000256" key="8">
    <source>
        <dbReference type="ARBA" id="ARBA00022837"/>
    </source>
</evidence>
<keyword evidence="7" id="KW-0509">mRNA transport</keyword>
<evidence type="ECO:0000256" key="5">
    <source>
        <dbReference type="ARBA" id="ARBA00022490"/>
    </source>
</evidence>
<dbReference type="FunFam" id="3.30.740.10:FF:000005">
    <property type="entry name" value="Dynein light chain"/>
    <property type="match status" value="1"/>
</dbReference>
<dbReference type="SUPFAM" id="SSF47473">
    <property type="entry name" value="EF-hand"/>
    <property type="match status" value="1"/>
</dbReference>
<dbReference type="GO" id="GO:0015031">
    <property type="term" value="P:protein transport"/>
    <property type="evidence" value="ECO:0007669"/>
    <property type="project" value="UniProtKB-KW"/>
</dbReference>
<comment type="caution">
    <text evidence="13">The sequence shown here is derived from an EMBL/GenBank/DDBJ whole genome shotgun (WGS) entry which is preliminary data.</text>
</comment>
<dbReference type="PANTHER" id="PTHR11886:SF35">
    <property type="entry name" value="DYNEIN LIGHT CHAIN"/>
    <property type="match status" value="1"/>
</dbReference>
<protein>
    <recommendedName>
        <fullName evidence="3">Dynein light chain 1, cytoplasmic</fullName>
    </recommendedName>
</protein>
<dbReference type="Gene3D" id="1.10.238.10">
    <property type="entry name" value="EF-hand"/>
    <property type="match status" value="1"/>
</dbReference>
<feature type="domain" description="EF-hand" evidence="12">
    <location>
        <begin position="1"/>
        <end position="34"/>
    </location>
</feature>
<dbReference type="GO" id="GO:0045505">
    <property type="term" value="F:dynein intermediate chain binding"/>
    <property type="evidence" value="ECO:0007669"/>
    <property type="project" value="TreeGrafter"/>
</dbReference>
<dbReference type="OrthoDB" id="5821439at2759"/>
<evidence type="ECO:0000256" key="7">
    <source>
        <dbReference type="ARBA" id="ARBA00022816"/>
    </source>
</evidence>
<feature type="domain" description="EF-hand" evidence="12">
    <location>
        <begin position="39"/>
        <end position="68"/>
    </location>
</feature>
<keyword evidence="6" id="KW-0493">Microtubule</keyword>
<dbReference type="GO" id="GO:0007017">
    <property type="term" value="P:microtubule-based process"/>
    <property type="evidence" value="ECO:0007669"/>
    <property type="project" value="InterPro"/>
</dbReference>
<dbReference type="PROSITE" id="PS00018">
    <property type="entry name" value="EF_HAND_1"/>
    <property type="match status" value="1"/>
</dbReference>
<evidence type="ECO:0000256" key="2">
    <source>
        <dbReference type="ARBA" id="ARBA00004245"/>
    </source>
</evidence>
<dbReference type="AlphaFoldDB" id="A0A267DHS4"/>
<evidence type="ECO:0000256" key="6">
    <source>
        <dbReference type="ARBA" id="ARBA00022701"/>
    </source>
</evidence>
<dbReference type="EMBL" id="NIVC01004077">
    <property type="protein sequence ID" value="PAA48706.1"/>
    <property type="molecule type" value="Genomic_DNA"/>
</dbReference>
<dbReference type="Pfam" id="PF13499">
    <property type="entry name" value="EF-hand_7"/>
    <property type="match status" value="1"/>
</dbReference>
<comment type="subcellular location">
    <subcellularLocation>
        <location evidence="2">Cytoplasm</location>
        <location evidence="2">Cytoskeleton</location>
    </subcellularLocation>
    <subcellularLocation>
        <location evidence="1">Nucleus</location>
    </subcellularLocation>
</comment>
<dbReference type="InterPro" id="IPR001372">
    <property type="entry name" value="Dynein_light_chain_typ-1/2"/>
</dbReference>
<evidence type="ECO:0000256" key="10">
    <source>
        <dbReference type="ARBA" id="ARBA00023212"/>
    </source>
</evidence>
<dbReference type="SMART" id="SM00054">
    <property type="entry name" value="EFh"/>
    <property type="match status" value="2"/>
</dbReference>
<keyword evidence="11" id="KW-0539">Nucleus</keyword>
<dbReference type="Gene3D" id="3.30.740.10">
    <property type="entry name" value="Protein Inhibitor Of Neuronal Nitric Oxide Synthase"/>
    <property type="match status" value="1"/>
</dbReference>
<dbReference type="Pfam" id="PF01221">
    <property type="entry name" value="Dynein_light"/>
    <property type="match status" value="1"/>
</dbReference>
<reference evidence="13 14" key="1">
    <citation type="submission" date="2017-06" db="EMBL/GenBank/DDBJ databases">
        <title>A platform for efficient transgenesis in Macrostomum lignano, a flatworm model organism for stem cell research.</title>
        <authorList>
            <person name="Berezikov E."/>
        </authorList>
    </citation>
    <scope>NUCLEOTIDE SEQUENCE [LARGE SCALE GENOMIC DNA]</scope>
    <source>
        <strain evidence="13">DV1</strain>
        <tissue evidence="13">Whole organism</tissue>
    </source>
</reference>
<proteinExistence type="predicted"/>
<evidence type="ECO:0000256" key="4">
    <source>
        <dbReference type="ARBA" id="ARBA00022448"/>
    </source>
</evidence>
<evidence type="ECO:0000256" key="1">
    <source>
        <dbReference type="ARBA" id="ARBA00004123"/>
    </source>
</evidence>
<dbReference type="InterPro" id="IPR002048">
    <property type="entry name" value="EF_hand_dom"/>
</dbReference>
<evidence type="ECO:0000256" key="3">
    <source>
        <dbReference type="ARBA" id="ARBA00015062"/>
    </source>
</evidence>
<keyword evidence="4" id="KW-0813">Transport</keyword>
<keyword evidence="5" id="KW-0963">Cytoplasm</keyword>
<keyword evidence="14" id="KW-1185">Reference proteome</keyword>
<sequence>MADFLKAFESIDTDFSGEITREELEAYCKRQNFDEKFTQKWLNLFDIDNSGTISIEEYCEVLGLKPNEDYIEKVTEQRVQAGAAGADDDRDDMDGVRIIALDKEMPEDLQRLIVRLARKAQDEFSVEKDVAKYIKSELDSLDQRAWHVIVGRFQYGSYCTHEIGCMFHFFVNRFAILVWRTPTTELGLAS</sequence>
<dbReference type="SMART" id="SM01375">
    <property type="entry name" value="Dynein_light"/>
    <property type="match status" value="1"/>
</dbReference>
<dbReference type="CDD" id="cd00051">
    <property type="entry name" value="EFh"/>
    <property type="match status" value="1"/>
</dbReference>
<gene>
    <name evidence="13" type="ORF">BOX15_Mlig001654g3</name>
</gene>